<dbReference type="Gramene" id="Ma04_t06990.1">
    <property type="protein sequence ID" value="Ma04_p06990.1"/>
    <property type="gene ID" value="Ma04_g06990"/>
</dbReference>
<sequence>MNPVKPSLESINKKPDTSTGAFSSLGFAGFLDVFVHQARDVHNICIYHKQDVYAKLCLTSDPDAAVSTQIVNGGGQNPVFNENLRLGVRTIESSLKCEIWMLSKVKNYLEDQLLGFALVALADVLVADGKLVHEFPLSSTDLFHSPAGFIQLSLSYVGALPDVVALAAVPNSMVPEASLPDAENEDEIPCEYQKIEFPDLRVVNENRMMVSELFGIQCTTMETQNSESLNTSESGNWSNEEAGVRLVESFSAANSQDSIDIPVSSCSAMGSHIMLPATSSAISHVLSAMASPSPEVRDGAADSSPQLQNTMVKPVISVNIEPEQTVVQQDIVDMYMKSMQQFTESLANMKLPMDVDDTSSSAQNGNDKKVPASKGTGSKVFYGSRAFF</sequence>
<dbReference type="KEGG" id="mus:103980814"/>
<dbReference type="SUPFAM" id="SSF49562">
    <property type="entry name" value="C2 domain (Calcium/lipid-binding domain, CaLB)"/>
    <property type="match status" value="1"/>
</dbReference>
<dbReference type="Pfam" id="PF00168">
    <property type="entry name" value="C2"/>
    <property type="match status" value="1"/>
</dbReference>
<dbReference type="InParanoid" id="A0A804ILY2"/>
<dbReference type="FunCoup" id="A0A804ILY2">
    <property type="interactions" value="4122"/>
</dbReference>
<dbReference type="PANTHER" id="PTHR31208:SF2">
    <property type="entry name" value="DOMAIN-CONTAINING PROTEIN, PUTATIVE, EXPRESSED-RELATED"/>
    <property type="match status" value="1"/>
</dbReference>
<dbReference type="EnsemblPlants" id="Ma04_t06990.1">
    <property type="protein sequence ID" value="Ma04_p06990.1"/>
    <property type="gene ID" value="Ma04_g06990"/>
</dbReference>
<dbReference type="InterPro" id="IPR000008">
    <property type="entry name" value="C2_dom"/>
</dbReference>
<reference evidence="4" key="2">
    <citation type="submission" date="2021-05" db="UniProtKB">
        <authorList>
            <consortium name="EnsemblPlants"/>
        </authorList>
    </citation>
    <scope>IDENTIFICATION</scope>
    <source>
        <strain evidence="4">subsp. malaccensis</strain>
    </source>
</reference>
<feature type="domain" description="C2" evidence="2">
    <location>
        <begin position="5"/>
        <end position="135"/>
    </location>
</feature>
<protein>
    <submittedName>
        <fullName evidence="3">(wild Malaysian banana) hypothetical protein</fullName>
    </submittedName>
</protein>
<dbReference type="OrthoDB" id="270970at2759"/>
<dbReference type="EMBL" id="HG996469">
    <property type="protein sequence ID" value="CAG1841433.1"/>
    <property type="molecule type" value="Genomic_DNA"/>
</dbReference>
<gene>
    <name evidence="3" type="ORF">GSMUA_112280.1</name>
</gene>
<feature type="region of interest" description="Disordered" evidence="1">
    <location>
        <begin position="354"/>
        <end position="375"/>
    </location>
</feature>
<accession>A0A804ILY2</accession>
<name>A0A804ILY2_MUSAM</name>
<evidence type="ECO:0000256" key="1">
    <source>
        <dbReference type="SAM" id="MobiDB-lite"/>
    </source>
</evidence>
<dbReference type="Gene3D" id="2.60.40.150">
    <property type="entry name" value="C2 domain"/>
    <property type="match status" value="1"/>
</dbReference>
<dbReference type="InterPro" id="IPR035892">
    <property type="entry name" value="C2_domain_sf"/>
</dbReference>
<evidence type="ECO:0000313" key="3">
    <source>
        <dbReference type="EMBL" id="CAG1841433.1"/>
    </source>
</evidence>
<reference evidence="3" key="1">
    <citation type="submission" date="2021-03" db="EMBL/GenBank/DDBJ databases">
        <authorList>
            <consortium name="Genoscope - CEA"/>
            <person name="William W."/>
        </authorList>
    </citation>
    <scope>NUCLEOTIDE SEQUENCE</scope>
    <source>
        <strain evidence="3">Doubled-haploid Pahang</strain>
    </source>
</reference>
<dbReference type="OMA" id="YARICLT"/>
<dbReference type="AlphaFoldDB" id="A0A804ILY2"/>
<organism evidence="4 5">
    <name type="scientific">Musa acuminata subsp. malaccensis</name>
    <name type="common">Wild banana</name>
    <name type="synonym">Musa malaccensis</name>
    <dbReference type="NCBI Taxonomy" id="214687"/>
    <lineage>
        <taxon>Eukaryota</taxon>
        <taxon>Viridiplantae</taxon>
        <taxon>Streptophyta</taxon>
        <taxon>Embryophyta</taxon>
        <taxon>Tracheophyta</taxon>
        <taxon>Spermatophyta</taxon>
        <taxon>Magnoliopsida</taxon>
        <taxon>Liliopsida</taxon>
        <taxon>Zingiberales</taxon>
        <taxon>Musaceae</taxon>
        <taxon>Musa</taxon>
    </lineage>
</organism>
<dbReference type="PANTHER" id="PTHR31208">
    <property type="entry name" value="EXPRESSED PROTEIN"/>
    <property type="match status" value="1"/>
</dbReference>
<evidence type="ECO:0000313" key="4">
    <source>
        <dbReference type="EnsemblPlants" id="Ma04_p06990.1"/>
    </source>
</evidence>
<dbReference type="PROSITE" id="PS50004">
    <property type="entry name" value="C2"/>
    <property type="match status" value="1"/>
</dbReference>
<proteinExistence type="predicted"/>
<evidence type="ECO:0000259" key="2">
    <source>
        <dbReference type="PROSITE" id="PS50004"/>
    </source>
</evidence>
<keyword evidence="5" id="KW-1185">Reference proteome</keyword>
<evidence type="ECO:0000313" key="5">
    <source>
        <dbReference type="Proteomes" id="UP000012960"/>
    </source>
</evidence>
<dbReference type="Proteomes" id="UP000012960">
    <property type="component" value="Unplaced"/>
</dbReference>